<keyword evidence="1" id="KW-0805">Transcription regulation</keyword>
<feature type="domain" description="RNA polymerase sigma-70" evidence="6">
    <location>
        <begin position="99"/>
        <end position="112"/>
    </location>
</feature>
<dbReference type="Proteomes" id="UP000186102">
    <property type="component" value="Unassembled WGS sequence"/>
</dbReference>
<dbReference type="STRING" id="1888891.DSOL_2048"/>
<dbReference type="PROSITE" id="PS00715">
    <property type="entry name" value="SIGMA70_1"/>
    <property type="match status" value="1"/>
</dbReference>
<evidence type="ECO:0000259" key="6">
    <source>
        <dbReference type="PROSITE" id="PS00715"/>
    </source>
</evidence>
<feature type="compositionally biased region" description="Basic residues" evidence="5">
    <location>
        <begin position="163"/>
        <end position="175"/>
    </location>
</feature>
<dbReference type="EMBL" id="MLBF01000012">
    <property type="protein sequence ID" value="OLN31955.1"/>
    <property type="molecule type" value="Genomic_DNA"/>
</dbReference>
<evidence type="ECO:0000313" key="8">
    <source>
        <dbReference type="Proteomes" id="UP000186102"/>
    </source>
</evidence>
<dbReference type="SUPFAM" id="SSF88946">
    <property type="entry name" value="Sigma2 domain of RNA polymerase sigma factors"/>
    <property type="match status" value="1"/>
</dbReference>
<dbReference type="InterPro" id="IPR000943">
    <property type="entry name" value="RNA_pol_sigma70"/>
</dbReference>
<dbReference type="PANTHER" id="PTHR30376">
    <property type="entry name" value="SIGMA FACTOR RPOH HEAT SHOCK RELATED"/>
    <property type="match status" value="1"/>
</dbReference>
<keyword evidence="8" id="KW-1185">Reference proteome</keyword>
<dbReference type="AlphaFoldDB" id="A0A1Q8QXD1"/>
<name>A0A1Q8QXD1_9FIRM</name>
<keyword evidence="2" id="KW-0731">Sigma factor</keyword>
<dbReference type="GO" id="GO:0003677">
    <property type="term" value="F:DNA binding"/>
    <property type="evidence" value="ECO:0007669"/>
    <property type="project" value="UniProtKB-KW"/>
</dbReference>
<evidence type="ECO:0000256" key="4">
    <source>
        <dbReference type="ARBA" id="ARBA00023163"/>
    </source>
</evidence>
<dbReference type="Pfam" id="PF04542">
    <property type="entry name" value="Sigma70_r2"/>
    <property type="match status" value="1"/>
</dbReference>
<evidence type="ECO:0000256" key="1">
    <source>
        <dbReference type="ARBA" id="ARBA00023015"/>
    </source>
</evidence>
<comment type="caution">
    <text evidence="7">The sequence shown here is derived from an EMBL/GenBank/DDBJ whole genome shotgun (WGS) entry which is preliminary data.</text>
</comment>
<evidence type="ECO:0000256" key="3">
    <source>
        <dbReference type="ARBA" id="ARBA00023125"/>
    </source>
</evidence>
<keyword evidence="3" id="KW-0238">DNA-binding</keyword>
<evidence type="ECO:0000313" key="7">
    <source>
        <dbReference type="EMBL" id="OLN31955.1"/>
    </source>
</evidence>
<gene>
    <name evidence="7" type="ORF">DSOL_2048</name>
</gene>
<sequence length="175" mass="19895">MEVFLISFALSVLKGVTLLVSYINNNSFPHPLSKEDESRYFQIIQRVHTNSDSDSDSDLDVIDEALRIEQARNKLIEHNLRLVTYIVERFGETEEKNDDLFSIGMIGLIKGIDTFNPSIGAKLSTYAGRCITNEILMYYRKDKGKSETSLFKPIAQDDSGSDRKRRGATNSTRKH</sequence>
<dbReference type="InterPro" id="IPR007627">
    <property type="entry name" value="RNA_pol_sigma70_r2"/>
</dbReference>
<evidence type="ECO:0000256" key="5">
    <source>
        <dbReference type="SAM" id="MobiDB-lite"/>
    </source>
</evidence>
<dbReference type="InterPro" id="IPR013325">
    <property type="entry name" value="RNA_pol_sigma_r2"/>
</dbReference>
<dbReference type="NCBIfam" id="TIGR02937">
    <property type="entry name" value="sigma70-ECF"/>
    <property type="match status" value="1"/>
</dbReference>
<dbReference type="InterPro" id="IPR050813">
    <property type="entry name" value="Sigma-70_Factor"/>
</dbReference>
<evidence type="ECO:0000256" key="2">
    <source>
        <dbReference type="ARBA" id="ARBA00023082"/>
    </source>
</evidence>
<protein>
    <submittedName>
        <fullName evidence="7">RNA polymerase sporulation specific sigma factor SigK</fullName>
    </submittedName>
</protein>
<dbReference type="InterPro" id="IPR014284">
    <property type="entry name" value="RNA_pol_sigma-70_dom"/>
</dbReference>
<reference evidence="7 8" key="1">
    <citation type="submission" date="2016-09" db="EMBL/GenBank/DDBJ databases">
        <title>Complete genome of Desulfosporosinus sp. OL.</title>
        <authorList>
            <person name="Mardanov A."/>
            <person name="Beletsky A."/>
            <person name="Panova A."/>
            <person name="Karnachuk O."/>
            <person name="Ravin N."/>
        </authorList>
    </citation>
    <scope>NUCLEOTIDE SEQUENCE [LARGE SCALE GENOMIC DNA]</scope>
    <source>
        <strain evidence="7 8">OL</strain>
    </source>
</reference>
<feature type="region of interest" description="Disordered" evidence="5">
    <location>
        <begin position="150"/>
        <end position="175"/>
    </location>
</feature>
<dbReference type="GO" id="GO:0016987">
    <property type="term" value="F:sigma factor activity"/>
    <property type="evidence" value="ECO:0007669"/>
    <property type="project" value="UniProtKB-KW"/>
</dbReference>
<proteinExistence type="predicted"/>
<dbReference type="Gene3D" id="1.20.120.1810">
    <property type="match status" value="1"/>
</dbReference>
<keyword evidence="4" id="KW-0804">Transcription</keyword>
<dbReference type="GO" id="GO:0006352">
    <property type="term" value="P:DNA-templated transcription initiation"/>
    <property type="evidence" value="ECO:0007669"/>
    <property type="project" value="InterPro"/>
</dbReference>
<organism evidence="7 8">
    <name type="scientific">Desulfosporosinus metallidurans</name>
    <dbReference type="NCBI Taxonomy" id="1888891"/>
    <lineage>
        <taxon>Bacteria</taxon>
        <taxon>Bacillati</taxon>
        <taxon>Bacillota</taxon>
        <taxon>Clostridia</taxon>
        <taxon>Eubacteriales</taxon>
        <taxon>Desulfitobacteriaceae</taxon>
        <taxon>Desulfosporosinus</taxon>
    </lineage>
</organism>
<accession>A0A1Q8QXD1</accession>
<dbReference type="PANTHER" id="PTHR30376:SF3">
    <property type="entry name" value="RNA POLYMERASE SIGMA FACTOR RPOH"/>
    <property type="match status" value="1"/>
</dbReference>